<gene>
    <name evidence="2" type="ORF">SAMN04488503_1522</name>
</gene>
<name>A0A238ZGX5_9BACT</name>
<dbReference type="PANTHER" id="PTHR33525">
    <property type="match status" value="1"/>
</dbReference>
<evidence type="ECO:0000313" key="3">
    <source>
        <dbReference type="Proteomes" id="UP000198324"/>
    </source>
</evidence>
<accession>A0A238ZGX5</accession>
<dbReference type="AlphaFoldDB" id="A0A238ZGX5"/>
<reference evidence="2 3" key="1">
    <citation type="submission" date="2017-06" db="EMBL/GenBank/DDBJ databases">
        <authorList>
            <person name="Kim H.J."/>
            <person name="Triplett B.A."/>
        </authorList>
    </citation>
    <scope>NUCLEOTIDE SEQUENCE [LARGE SCALE GENOMIC DNA]</scope>
    <source>
        <strain evidence="2 3">DSM 13116</strain>
    </source>
</reference>
<dbReference type="InterPro" id="IPR013976">
    <property type="entry name" value="HDOD"/>
</dbReference>
<evidence type="ECO:0000259" key="1">
    <source>
        <dbReference type="PROSITE" id="PS51833"/>
    </source>
</evidence>
<organism evidence="2 3">
    <name type="scientific">Humidesulfovibrio mexicanus</name>
    <dbReference type="NCBI Taxonomy" id="147047"/>
    <lineage>
        <taxon>Bacteria</taxon>
        <taxon>Pseudomonadati</taxon>
        <taxon>Thermodesulfobacteriota</taxon>
        <taxon>Desulfovibrionia</taxon>
        <taxon>Desulfovibrionales</taxon>
        <taxon>Desulfovibrionaceae</taxon>
        <taxon>Humidesulfovibrio</taxon>
    </lineage>
</organism>
<evidence type="ECO:0000313" key="2">
    <source>
        <dbReference type="EMBL" id="SNR82419.1"/>
    </source>
</evidence>
<dbReference type="RefSeq" id="WP_089273310.1">
    <property type="nucleotide sequence ID" value="NZ_FZOC01000002.1"/>
</dbReference>
<keyword evidence="3" id="KW-1185">Reference proteome</keyword>
<sequence>MEEDLKTSAKGQILSIRDLPTLPKVLDEVSRLVQNPNTSIEAIAKVISRDQVLSAKVLKMVNSPVYGFPGRIGSIQHALVLLGFNVIRGVIISTSVFDIMSKSMEGLWEHSVGCALATGLVAREAKLKDPEEFSVCGLLHDLGKVVAAVQLPELHKAVGEAVRSQDLRWFEAEKAVLGFGHDRINAWLAQHWHLPATIKEAMSSHHNPERAQFYPLHAAAAHVGDFVVRVFEFGSGGDDQAVPLSEHALKALGLNLGDLDRVFDAFAENLGEVSGVNFVPEEPDPGKGRGD</sequence>
<dbReference type="CDD" id="cd00077">
    <property type="entry name" value="HDc"/>
    <property type="match status" value="1"/>
</dbReference>
<dbReference type="PROSITE" id="PS51833">
    <property type="entry name" value="HDOD"/>
    <property type="match status" value="1"/>
</dbReference>
<dbReference type="OrthoDB" id="9803649at2"/>
<protein>
    <submittedName>
        <fullName evidence="2">HD-like signal output (HDOD) domain, no enzymatic activity</fullName>
    </submittedName>
</protein>
<dbReference type="SUPFAM" id="SSF109604">
    <property type="entry name" value="HD-domain/PDEase-like"/>
    <property type="match status" value="1"/>
</dbReference>
<dbReference type="EMBL" id="FZOC01000002">
    <property type="protein sequence ID" value="SNR82419.1"/>
    <property type="molecule type" value="Genomic_DNA"/>
</dbReference>
<dbReference type="Pfam" id="PF08668">
    <property type="entry name" value="HDOD"/>
    <property type="match status" value="1"/>
</dbReference>
<dbReference type="InterPro" id="IPR003607">
    <property type="entry name" value="HD/PDEase_dom"/>
</dbReference>
<proteinExistence type="predicted"/>
<dbReference type="PANTHER" id="PTHR33525:SF3">
    <property type="entry name" value="RIBONUCLEASE Y"/>
    <property type="match status" value="1"/>
</dbReference>
<feature type="domain" description="HDOD" evidence="1">
    <location>
        <begin position="19"/>
        <end position="208"/>
    </location>
</feature>
<dbReference type="InterPro" id="IPR052340">
    <property type="entry name" value="RNase_Y/CdgJ"/>
</dbReference>
<dbReference type="Gene3D" id="1.10.3210.10">
    <property type="entry name" value="Hypothetical protein af1432"/>
    <property type="match status" value="1"/>
</dbReference>
<dbReference type="Proteomes" id="UP000198324">
    <property type="component" value="Unassembled WGS sequence"/>
</dbReference>